<dbReference type="Pfam" id="PF12836">
    <property type="entry name" value="HHH_3"/>
    <property type="match status" value="1"/>
</dbReference>
<dbReference type="Proteomes" id="UP000228947">
    <property type="component" value="Unassembled WGS sequence"/>
</dbReference>
<comment type="caution">
    <text evidence="3">The sequence shown here is derived from an EMBL/GenBank/DDBJ whole genome shotgun (WGS) entry which is preliminary data.</text>
</comment>
<dbReference type="InterPro" id="IPR051675">
    <property type="entry name" value="Endo/Exo/Phosphatase_dom_1"/>
</dbReference>
<dbReference type="PANTHER" id="PTHR21180">
    <property type="entry name" value="ENDONUCLEASE/EXONUCLEASE/PHOSPHATASE FAMILY DOMAIN-CONTAINING PROTEIN 1"/>
    <property type="match status" value="1"/>
</dbReference>
<dbReference type="AlphaFoldDB" id="A0A2M8PYB4"/>
<dbReference type="InterPro" id="IPR019554">
    <property type="entry name" value="Soluble_ligand-bd"/>
</dbReference>
<evidence type="ECO:0000313" key="4">
    <source>
        <dbReference type="Proteomes" id="UP000228947"/>
    </source>
</evidence>
<dbReference type="EMBL" id="PGTL01000014">
    <property type="protein sequence ID" value="PJF42551.1"/>
    <property type="molecule type" value="Genomic_DNA"/>
</dbReference>
<dbReference type="SUPFAM" id="SSF47781">
    <property type="entry name" value="RuvA domain 2-like"/>
    <property type="match status" value="1"/>
</dbReference>
<proteinExistence type="predicted"/>
<evidence type="ECO:0000256" key="1">
    <source>
        <dbReference type="SAM" id="Phobius"/>
    </source>
</evidence>
<dbReference type="Pfam" id="PF10531">
    <property type="entry name" value="SLBB"/>
    <property type="match status" value="1"/>
</dbReference>
<evidence type="ECO:0000259" key="2">
    <source>
        <dbReference type="Pfam" id="PF10531"/>
    </source>
</evidence>
<dbReference type="InterPro" id="IPR010994">
    <property type="entry name" value="RuvA_2-like"/>
</dbReference>
<gene>
    <name evidence="3" type="ORF">CUN50_03705</name>
</gene>
<reference evidence="3 4" key="1">
    <citation type="submission" date="2017-11" db="EMBL/GenBank/DDBJ databases">
        <title>Evolution of Phototrophy in the Chloroflexi Phylum Driven by Horizontal Gene Transfer.</title>
        <authorList>
            <person name="Ward L.M."/>
            <person name="Hemp J."/>
            <person name="Shih P.M."/>
            <person name="Mcglynn S.E."/>
            <person name="Fischer W."/>
        </authorList>
    </citation>
    <scope>NUCLEOTIDE SEQUENCE [LARGE SCALE GENOMIC DNA]</scope>
    <source>
        <strain evidence="3">CP1_1M</strain>
    </source>
</reference>
<organism evidence="3 4">
    <name type="scientific">Candidatus Thermofonsia Clade 1 bacterium</name>
    <dbReference type="NCBI Taxonomy" id="2364210"/>
    <lineage>
        <taxon>Bacteria</taxon>
        <taxon>Bacillati</taxon>
        <taxon>Chloroflexota</taxon>
        <taxon>Candidatus Thermofontia</taxon>
        <taxon>Candidatus Thermofonsia Clade 1</taxon>
    </lineage>
</organism>
<dbReference type="InterPro" id="IPR004509">
    <property type="entry name" value="Competence_ComEA_HhH"/>
</dbReference>
<evidence type="ECO:0000313" key="3">
    <source>
        <dbReference type="EMBL" id="PJF42551.1"/>
    </source>
</evidence>
<dbReference type="PANTHER" id="PTHR21180:SF32">
    <property type="entry name" value="ENDONUCLEASE_EXONUCLEASE_PHOSPHATASE FAMILY DOMAIN-CONTAINING PROTEIN 1"/>
    <property type="match status" value="1"/>
</dbReference>
<name>A0A2M8PYB4_9CHLR</name>
<protein>
    <submittedName>
        <fullName evidence="3">Competence protein ComEA</fullName>
    </submittedName>
</protein>
<keyword evidence="1" id="KW-1133">Transmembrane helix</keyword>
<dbReference type="NCBIfam" id="TIGR00426">
    <property type="entry name" value="competence protein ComEA helix-hairpin-helix repeat region"/>
    <property type="match status" value="1"/>
</dbReference>
<dbReference type="Gene3D" id="3.10.560.10">
    <property type="entry name" value="Outer membrane lipoprotein wza domain like"/>
    <property type="match status" value="1"/>
</dbReference>
<dbReference type="GO" id="GO:0015628">
    <property type="term" value="P:protein secretion by the type II secretion system"/>
    <property type="evidence" value="ECO:0007669"/>
    <property type="project" value="TreeGrafter"/>
</dbReference>
<sequence length="186" mass="19960">MSERFRDALFILLSSAIVLGLIVLLSYQPPSVTITLVPPPPSATPLPIRVHVGGAVQAPAIYDLPQGSRVEDAILAAGGLLPEAESATLNWARLLSDGDQVYVWRRGEAGLLATRPASGTPARQIRINTASEQELQQLPGVGPALAREIVAYRQQHGRFRSLSDLDNVKGVGAARLTQWAPLLIFD</sequence>
<accession>A0A2M8PYB4</accession>
<feature type="transmembrane region" description="Helical" evidence="1">
    <location>
        <begin position="7"/>
        <end position="27"/>
    </location>
</feature>
<keyword evidence="1" id="KW-0812">Transmembrane</keyword>
<feature type="domain" description="Soluble ligand binding" evidence="2">
    <location>
        <begin position="49"/>
        <end position="102"/>
    </location>
</feature>
<dbReference type="Gene3D" id="1.10.150.310">
    <property type="entry name" value="Tex RuvX-like domain-like"/>
    <property type="match status" value="1"/>
</dbReference>
<dbReference type="GO" id="GO:0015627">
    <property type="term" value="C:type II protein secretion system complex"/>
    <property type="evidence" value="ECO:0007669"/>
    <property type="project" value="TreeGrafter"/>
</dbReference>
<keyword evidence="1" id="KW-0472">Membrane</keyword>